<comment type="cofactor">
    <cofactor evidence="1">
        <name>Mg(2+)</name>
        <dbReference type="ChEBI" id="CHEBI:18420"/>
    </cofactor>
</comment>
<dbReference type="PANTHER" id="PTHR47545:SF1">
    <property type="entry name" value="MULTIFUNCTIONAL CCA PROTEIN"/>
    <property type="match status" value="1"/>
</dbReference>
<evidence type="ECO:0000256" key="11">
    <source>
        <dbReference type="RuleBase" id="RU003953"/>
    </source>
</evidence>
<evidence type="ECO:0000259" key="12">
    <source>
        <dbReference type="Pfam" id="PF01743"/>
    </source>
</evidence>
<evidence type="ECO:0000256" key="5">
    <source>
        <dbReference type="ARBA" id="ARBA00022723"/>
    </source>
</evidence>
<keyword evidence="5" id="KW-0479">Metal-binding</keyword>
<dbReference type="GO" id="GO:0003723">
    <property type="term" value="F:RNA binding"/>
    <property type="evidence" value="ECO:0007669"/>
    <property type="project" value="UniProtKB-KW"/>
</dbReference>
<evidence type="ECO:0000256" key="4">
    <source>
        <dbReference type="ARBA" id="ARBA00022695"/>
    </source>
</evidence>
<sequence length="464" mass="53272">MKLPEILKTISKKLHKKNAKAIIVGGAVRDHFLQLPFKDIDIEVYGLEHMEALESLLKEYGSVNLVGKSFGVLKLSYEGEEYDFSFPRMESKVGEGHRGFEVEVNGSLDFKTAAKRRDFTLNALGYDVEEKKFLDPFSGLKDIEQKQLRHIDDETFIEDPLRVYRAVQFCARFGFDLAKETFVLCKHMVKKGMLEELAKERVYIEWKKLLLKSEKPSLGFELMKELGIMERYFPELHALIGIKQSPKWHPEGDVWIHTMMTLDEMVQICRSNLFSQDNKYKLRMMFAILCHDLGKATHTTIDNDGRIRAIGHEEAGLVPTKNLIYRLSDEHDFIESLLPLVEHHLKPSQFYAAKSKASAIRRLATKVNIEELIVVAKADFLGRTTKESLAGIYHAGEWLLEKSKALKVINKPLAHLLQGRDLIDLGFKPSILFKEILDAVYTLQIDGVILTKEEAIDFVEKKYK</sequence>
<dbReference type="Pfam" id="PF01966">
    <property type="entry name" value="HD"/>
    <property type="match status" value="1"/>
</dbReference>
<dbReference type="Gene3D" id="3.30.460.10">
    <property type="entry name" value="Beta Polymerase, domain 2"/>
    <property type="match status" value="1"/>
</dbReference>
<feature type="domain" description="HD" evidence="13">
    <location>
        <begin position="255"/>
        <end position="379"/>
    </location>
</feature>
<keyword evidence="6" id="KW-0547">Nucleotide-binding</keyword>
<dbReference type="Pfam" id="PF12627">
    <property type="entry name" value="PolyA_pol_RNAbd"/>
    <property type="match status" value="1"/>
</dbReference>
<dbReference type="GO" id="GO:0005524">
    <property type="term" value="F:ATP binding"/>
    <property type="evidence" value="ECO:0007669"/>
    <property type="project" value="UniProtKB-KW"/>
</dbReference>
<evidence type="ECO:0000259" key="14">
    <source>
        <dbReference type="Pfam" id="PF12627"/>
    </source>
</evidence>
<dbReference type="GO" id="GO:0016779">
    <property type="term" value="F:nucleotidyltransferase activity"/>
    <property type="evidence" value="ECO:0007669"/>
    <property type="project" value="UniProtKB-KW"/>
</dbReference>
<dbReference type="SUPFAM" id="SSF81301">
    <property type="entry name" value="Nucleotidyltransferase"/>
    <property type="match status" value="1"/>
</dbReference>
<protein>
    <submittedName>
        <fullName evidence="15">tRNA nucleotidyltransferase )</fullName>
        <ecNumber evidence="15">2.7.7.21</ecNumber>
        <ecNumber evidence="15">2.7.7.25</ecNumber>
    </submittedName>
</protein>
<dbReference type="EMBL" id="CACVAS010000117">
    <property type="protein sequence ID" value="CAA6822814.1"/>
    <property type="molecule type" value="Genomic_DNA"/>
</dbReference>
<dbReference type="GO" id="GO:0046872">
    <property type="term" value="F:metal ion binding"/>
    <property type="evidence" value="ECO:0007669"/>
    <property type="project" value="UniProtKB-KW"/>
</dbReference>
<proteinExistence type="inferred from homology"/>
<dbReference type="EC" id="2.7.7.25" evidence="15"/>
<evidence type="ECO:0000256" key="1">
    <source>
        <dbReference type="ARBA" id="ARBA00001946"/>
    </source>
</evidence>
<evidence type="ECO:0000256" key="2">
    <source>
        <dbReference type="ARBA" id="ARBA00022679"/>
    </source>
</evidence>
<dbReference type="Pfam" id="PF01743">
    <property type="entry name" value="PolyA_pol"/>
    <property type="match status" value="1"/>
</dbReference>
<dbReference type="CDD" id="cd05398">
    <property type="entry name" value="NT_ClassII-CCAase"/>
    <property type="match status" value="1"/>
</dbReference>
<dbReference type="InterPro" id="IPR043519">
    <property type="entry name" value="NT_sf"/>
</dbReference>
<comment type="similarity">
    <text evidence="11">Belongs to the tRNA nucleotidyltransferase/poly(A) polymerase family.</text>
</comment>
<accession>A0A6S6TTV3</accession>
<dbReference type="CDD" id="cd00077">
    <property type="entry name" value="HDc"/>
    <property type="match status" value="1"/>
</dbReference>
<organism evidence="15">
    <name type="scientific">uncultured Sulfurovum sp</name>
    <dbReference type="NCBI Taxonomy" id="269237"/>
    <lineage>
        <taxon>Bacteria</taxon>
        <taxon>Pseudomonadati</taxon>
        <taxon>Campylobacterota</taxon>
        <taxon>Epsilonproteobacteria</taxon>
        <taxon>Campylobacterales</taxon>
        <taxon>Sulfurovaceae</taxon>
        <taxon>Sulfurovum</taxon>
        <taxon>environmental samples</taxon>
    </lineage>
</organism>
<dbReference type="InterPro" id="IPR032828">
    <property type="entry name" value="PolyA_RNA-bd"/>
</dbReference>
<evidence type="ECO:0000256" key="6">
    <source>
        <dbReference type="ARBA" id="ARBA00022741"/>
    </source>
</evidence>
<dbReference type="Gene3D" id="1.10.3090.10">
    <property type="entry name" value="cca-adding enzyme, domain 2"/>
    <property type="match status" value="1"/>
</dbReference>
<dbReference type="AlphaFoldDB" id="A0A6S6TTV3"/>
<keyword evidence="3" id="KW-0819">tRNA processing</keyword>
<name>A0A6S6TTV3_9BACT</name>
<gene>
    <name evidence="15" type="ORF">HELGO_WM835</name>
</gene>
<evidence type="ECO:0000313" key="15">
    <source>
        <dbReference type="EMBL" id="CAA6822814.1"/>
    </source>
</evidence>
<dbReference type="PANTHER" id="PTHR47545">
    <property type="entry name" value="MULTIFUNCTIONAL CCA PROTEIN"/>
    <property type="match status" value="1"/>
</dbReference>
<feature type="domain" description="Poly A polymerase head" evidence="12">
    <location>
        <begin position="22"/>
        <end position="149"/>
    </location>
</feature>
<keyword evidence="2 11" id="KW-0808">Transferase</keyword>
<keyword evidence="7" id="KW-0692">RNA repair</keyword>
<evidence type="ECO:0000259" key="13">
    <source>
        <dbReference type="Pfam" id="PF01966"/>
    </source>
</evidence>
<evidence type="ECO:0000256" key="7">
    <source>
        <dbReference type="ARBA" id="ARBA00022800"/>
    </source>
</evidence>
<keyword evidence="4 15" id="KW-0548">Nucleotidyltransferase</keyword>
<feature type="domain" description="tRNA nucleotidyltransferase/poly(A) polymerase RNA and SrmB- binding" evidence="14">
    <location>
        <begin position="174"/>
        <end position="238"/>
    </location>
</feature>
<dbReference type="SUPFAM" id="SSF81891">
    <property type="entry name" value="Poly A polymerase C-terminal region-like"/>
    <property type="match status" value="1"/>
</dbReference>
<keyword evidence="10 11" id="KW-0694">RNA-binding</keyword>
<keyword evidence="8" id="KW-0067">ATP-binding</keyword>
<dbReference type="GO" id="GO:0042245">
    <property type="term" value="P:RNA repair"/>
    <property type="evidence" value="ECO:0007669"/>
    <property type="project" value="UniProtKB-KW"/>
</dbReference>
<dbReference type="InterPro" id="IPR003607">
    <property type="entry name" value="HD/PDEase_dom"/>
</dbReference>
<keyword evidence="9" id="KW-0460">Magnesium</keyword>
<dbReference type="InterPro" id="IPR050124">
    <property type="entry name" value="tRNA_CCA-adding_enzyme"/>
</dbReference>
<evidence type="ECO:0000256" key="3">
    <source>
        <dbReference type="ARBA" id="ARBA00022694"/>
    </source>
</evidence>
<evidence type="ECO:0000256" key="9">
    <source>
        <dbReference type="ARBA" id="ARBA00022842"/>
    </source>
</evidence>
<dbReference type="InterPro" id="IPR006674">
    <property type="entry name" value="HD_domain"/>
</dbReference>
<evidence type="ECO:0000256" key="10">
    <source>
        <dbReference type="ARBA" id="ARBA00022884"/>
    </source>
</evidence>
<dbReference type="EC" id="2.7.7.21" evidence="15"/>
<reference evidence="15" key="1">
    <citation type="submission" date="2020-01" db="EMBL/GenBank/DDBJ databases">
        <authorList>
            <person name="Meier V. D."/>
            <person name="Meier V D."/>
        </authorList>
    </citation>
    <scope>NUCLEOTIDE SEQUENCE</scope>
    <source>
        <strain evidence="15">HLG_WM_MAG_01</strain>
    </source>
</reference>
<dbReference type="InterPro" id="IPR002646">
    <property type="entry name" value="PolA_pol_head_dom"/>
</dbReference>
<dbReference type="GO" id="GO:0008033">
    <property type="term" value="P:tRNA processing"/>
    <property type="evidence" value="ECO:0007669"/>
    <property type="project" value="UniProtKB-KW"/>
</dbReference>
<evidence type="ECO:0000256" key="8">
    <source>
        <dbReference type="ARBA" id="ARBA00022840"/>
    </source>
</evidence>